<sequence length="180" mass="21636">MISDSHVIEDHQDDQIEKEKEVPRNVQSTDTEPEAEVENRNNSQRSENNFQNEKGSKNDQAIRQKKRYKSVFARLIDKLPSYKYDIPKKQKYRKCNNLIPLNVRDTGNNRFCSYSEAFSYIAEHCHKNNLKFSRETCRLYLNECYIIDFAHDEFIPITTNLTQKEFNRYFYVTQRELKYI</sequence>
<proteinExistence type="predicted"/>
<evidence type="ECO:0000313" key="2">
    <source>
        <dbReference type="EMBL" id="KAK8872020.1"/>
    </source>
</evidence>
<accession>A0ABR2J480</accession>
<reference evidence="2 3" key="1">
    <citation type="submission" date="2024-04" db="EMBL/GenBank/DDBJ databases">
        <title>Tritrichomonas musculus Genome.</title>
        <authorList>
            <person name="Alves-Ferreira E."/>
            <person name="Grigg M."/>
            <person name="Lorenzi H."/>
            <person name="Galac M."/>
        </authorList>
    </citation>
    <scope>NUCLEOTIDE SEQUENCE [LARGE SCALE GENOMIC DNA]</scope>
    <source>
        <strain evidence="2 3">EAF2021</strain>
    </source>
</reference>
<gene>
    <name evidence="2" type="ORF">M9Y10_007775</name>
</gene>
<evidence type="ECO:0000256" key="1">
    <source>
        <dbReference type="SAM" id="MobiDB-lite"/>
    </source>
</evidence>
<feature type="region of interest" description="Disordered" evidence="1">
    <location>
        <begin position="1"/>
        <end position="63"/>
    </location>
</feature>
<comment type="caution">
    <text evidence="2">The sequence shown here is derived from an EMBL/GenBank/DDBJ whole genome shotgun (WGS) entry which is preliminary data.</text>
</comment>
<feature type="compositionally biased region" description="Basic and acidic residues" evidence="1">
    <location>
        <begin position="1"/>
        <end position="23"/>
    </location>
</feature>
<keyword evidence="3" id="KW-1185">Reference proteome</keyword>
<protein>
    <submittedName>
        <fullName evidence="2">Uncharacterized protein</fullName>
    </submittedName>
</protein>
<name>A0ABR2J480_9EUKA</name>
<organism evidence="2 3">
    <name type="scientific">Tritrichomonas musculus</name>
    <dbReference type="NCBI Taxonomy" id="1915356"/>
    <lineage>
        <taxon>Eukaryota</taxon>
        <taxon>Metamonada</taxon>
        <taxon>Parabasalia</taxon>
        <taxon>Tritrichomonadida</taxon>
        <taxon>Tritrichomonadidae</taxon>
        <taxon>Tritrichomonas</taxon>
    </lineage>
</organism>
<dbReference type="Proteomes" id="UP001470230">
    <property type="component" value="Unassembled WGS sequence"/>
</dbReference>
<feature type="compositionally biased region" description="Low complexity" evidence="1">
    <location>
        <begin position="40"/>
        <end position="52"/>
    </location>
</feature>
<dbReference type="EMBL" id="JAPFFF010000013">
    <property type="protein sequence ID" value="KAK8872020.1"/>
    <property type="molecule type" value="Genomic_DNA"/>
</dbReference>
<evidence type="ECO:0000313" key="3">
    <source>
        <dbReference type="Proteomes" id="UP001470230"/>
    </source>
</evidence>